<dbReference type="EMBL" id="KN832874">
    <property type="protein sequence ID" value="KIN03005.1"/>
    <property type="molecule type" value="Genomic_DNA"/>
</dbReference>
<evidence type="ECO:0000256" key="1">
    <source>
        <dbReference type="SAM" id="Phobius"/>
    </source>
</evidence>
<proteinExistence type="predicted"/>
<protein>
    <submittedName>
        <fullName evidence="2">Uncharacterized protein</fullName>
    </submittedName>
</protein>
<feature type="transmembrane region" description="Helical" evidence="1">
    <location>
        <begin position="96"/>
        <end position="115"/>
    </location>
</feature>
<dbReference type="Proteomes" id="UP000054321">
    <property type="component" value="Unassembled WGS sequence"/>
</dbReference>
<feature type="non-terminal residue" evidence="2">
    <location>
        <position position="615"/>
    </location>
</feature>
<feature type="transmembrane region" description="Helical" evidence="1">
    <location>
        <begin position="22"/>
        <end position="46"/>
    </location>
</feature>
<keyword evidence="1" id="KW-0472">Membrane</keyword>
<reference evidence="2 3" key="1">
    <citation type="submission" date="2014-04" db="EMBL/GenBank/DDBJ databases">
        <authorList>
            <consortium name="DOE Joint Genome Institute"/>
            <person name="Kuo A."/>
            <person name="Martino E."/>
            <person name="Perotto S."/>
            <person name="Kohler A."/>
            <person name="Nagy L.G."/>
            <person name="Floudas D."/>
            <person name="Copeland A."/>
            <person name="Barry K.W."/>
            <person name="Cichocki N."/>
            <person name="Veneault-Fourrey C."/>
            <person name="LaButti K."/>
            <person name="Lindquist E.A."/>
            <person name="Lipzen A."/>
            <person name="Lundell T."/>
            <person name="Morin E."/>
            <person name="Murat C."/>
            <person name="Sun H."/>
            <person name="Tunlid A."/>
            <person name="Henrissat B."/>
            <person name="Grigoriev I.V."/>
            <person name="Hibbett D.S."/>
            <person name="Martin F."/>
            <person name="Nordberg H.P."/>
            <person name="Cantor M.N."/>
            <person name="Hua S.X."/>
        </authorList>
    </citation>
    <scope>NUCLEOTIDE SEQUENCE [LARGE SCALE GENOMIC DNA]</scope>
    <source>
        <strain evidence="2 3">Zn</strain>
    </source>
</reference>
<dbReference type="AlphaFoldDB" id="A0A0C3HIU6"/>
<gene>
    <name evidence="2" type="ORF">OIDMADRAFT_77184</name>
</gene>
<accession>A0A0C3HIU6</accession>
<organism evidence="2 3">
    <name type="scientific">Oidiodendron maius (strain Zn)</name>
    <dbReference type="NCBI Taxonomy" id="913774"/>
    <lineage>
        <taxon>Eukaryota</taxon>
        <taxon>Fungi</taxon>
        <taxon>Dikarya</taxon>
        <taxon>Ascomycota</taxon>
        <taxon>Pezizomycotina</taxon>
        <taxon>Leotiomycetes</taxon>
        <taxon>Leotiomycetes incertae sedis</taxon>
        <taxon>Myxotrichaceae</taxon>
        <taxon>Oidiodendron</taxon>
    </lineage>
</organism>
<reference evidence="3" key="2">
    <citation type="submission" date="2015-01" db="EMBL/GenBank/DDBJ databases">
        <title>Evolutionary Origins and Diversification of the Mycorrhizal Mutualists.</title>
        <authorList>
            <consortium name="DOE Joint Genome Institute"/>
            <consortium name="Mycorrhizal Genomics Consortium"/>
            <person name="Kohler A."/>
            <person name="Kuo A."/>
            <person name="Nagy L.G."/>
            <person name="Floudas D."/>
            <person name="Copeland A."/>
            <person name="Barry K.W."/>
            <person name="Cichocki N."/>
            <person name="Veneault-Fourrey C."/>
            <person name="LaButti K."/>
            <person name="Lindquist E.A."/>
            <person name="Lipzen A."/>
            <person name="Lundell T."/>
            <person name="Morin E."/>
            <person name="Murat C."/>
            <person name="Riley R."/>
            <person name="Ohm R."/>
            <person name="Sun H."/>
            <person name="Tunlid A."/>
            <person name="Henrissat B."/>
            <person name="Grigoriev I.V."/>
            <person name="Hibbett D.S."/>
            <person name="Martin F."/>
        </authorList>
    </citation>
    <scope>NUCLEOTIDE SEQUENCE [LARGE SCALE GENOMIC DNA]</scope>
    <source>
        <strain evidence="3">Zn</strain>
    </source>
</reference>
<keyword evidence="1" id="KW-0812">Transmembrane</keyword>
<evidence type="ECO:0000313" key="3">
    <source>
        <dbReference type="Proteomes" id="UP000054321"/>
    </source>
</evidence>
<keyword evidence="3" id="KW-1185">Reference proteome</keyword>
<sequence length="615" mass="68011">TNWSNRAICGATLTLSQSYGGVLIAFLAIFVSFTGGVFWTIISFAIHQVNTTEPFQRRDALHYRRQITLRNEGPASAAWNFVKLWRAHRKTTSWPALRLLPCALLASLTLLLFYVSGIFTSHITSVPGNSTIVLGPHCGGYDFTHTSDASVKYSTISKLIADTNQASTYVRQCYQDNPSLLECGTFVRPSLPFTTTQNVSCPFASEVCVYNDQSAFFMDTGLLDSHQDLGINAPRADRIHFRRAATCSPVAGRPFEWITDSSVGPVSYIFAGETPLWDQNFTFSYIQNLASDNIGYILSAADDSYYMTSTGSVQQWIPDPRLSLIDANTVLFMLTSNSMEYLHPSDDPWMSAHKPITGPNTDTVSYSADFLFTLLGCVEQYQICNPNIVEGAGCTSLASSNSVLAETKTLTELGFNPAQHRSINRFFSYSSARRMPSVVQGRGASALNINEEIDNLVQNSSPPNQWQIEVSNWFSTCLAQEQYWAVEWATQPRNFPAITLDQDPGWIYLTPNDTAGQSQCKNQLMRLGSPTGYQSFSVLGVALILIIGVLIIVIGLVVDKAVAWLHNRREGSKYKKTQWEIEETLALHKAAYAGLGLWRDNEPDMPASSALLSAA</sequence>
<dbReference type="OrthoDB" id="3540210at2759"/>
<dbReference type="HOGENOM" id="CLU_014247_0_0_1"/>
<feature type="transmembrane region" description="Helical" evidence="1">
    <location>
        <begin position="536"/>
        <end position="558"/>
    </location>
</feature>
<feature type="non-terminal residue" evidence="2">
    <location>
        <position position="1"/>
    </location>
</feature>
<keyword evidence="1" id="KW-1133">Transmembrane helix</keyword>
<evidence type="ECO:0000313" key="2">
    <source>
        <dbReference type="EMBL" id="KIN03005.1"/>
    </source>
</evidence>
<dbReference type="InParanoid" id="A0A0C3HIU6"/>
<name>A0A0C3HIU6_OIDMZ</name>